<proteinExistence type="predicted"/>
<sequence length="268" mass="30759">MLGRKLLPFVEYICFTMKWVVLIWGLCMWFSCLAQDNYEIQVYGSDIVEPHHTMVELHSNYTLEGSTQEENGVLPTEHAFHETVEITHGFNEWFETGVYFFNSLGSDGRTAYVGSHLRPRVAVPERLHWPVGVSLSMEFGFQKRSFSEDTWTLEIRPIVDKTLGTWYFSLNPSFEKSLKGLNAGQGFEFSPNLKIDDAILKWAAVGIEYYGAMGPPGDFPPVDEQQHQLFLAFDFFFSPEWELNAGYGWGLTPSTDRDIVKLILGRRF</sequence>
<name>A0A1I7NCG4_9BACT</name>
<reference evidence="2" key="1">
    <citation type="submission" date="2016-10" db="EMBL/GenBank/DDBJ databases">
        <authorList>
            <person name="Varghese N."/>
            <person name="Submissions S."/>
        </authorList>
    </citation>
    <scope>NUCLEOTIDE SEQUENCE [LARGE SCALE GENOMIC DNA]</scope>
    <source>
        <strain evidence="2">DSM 14807</strain>
    </source>
</reference>
<keyword evidence="2" id="KW-1185">Reference proteome</keyword>
<protein>
    <recommendedName>
        <fullName evidence="3">MetA-pathway of phenol degradation</fullName>
    </recommendedName>
</protein>
<dbReference type="EMBL" id="FPCJ01000001">
    <property type="protein sequence ID" value="SFV32331.1"/>
    <property type="molecule type" value="Genomic_DNA"/>
</dbReference>
<evidence type="ECO:0000313" key="2">
    <source>
        <dbReference type="Proteomes" id="UP000199537"/>
    </source>
</evidence>
<dbReference type="AlphaFoldDB" id="A0A1I7NCG4"/>
<evidence type="ECO:0008006" key="3">
    <source>
        <dbReference type="Google" id="ProtNLM"/>
    </source>
</evidence>
<organism evidence="1 2">
    <name type="scientific">Thermoflavifilum thermophilum</name>
    <dbReference type="NCBI Taxonomy" id="1393122"/>
    <lineage>
        <taxon>Bacteria</taxon>
        <taxon>Pseudomonadati</taxon>
        <taxon>Bacteroidota</taxon>
        <taxon>Chitinophagia</taxon>
        <taxon>Chitinophagales</taxon>
        <taxon>Chitinophagaceae</taxon>
        <taxon>Thermoflavifilum</taxon>
    </lineage>
</organism>
<evidence type="ECO:0000313" key="1">
    <source>
        <dbReference type="EMBL" id="SFV32331.1"/>
    </source>
</evidence>
<accession>A0A1I7NCG4</accession>
<dbReference type="Proteomes" id="UP000199537">
    <property type="component" value="Unassembled WGS sequence"/>
</dbReference>
<dbReference type="PROSITE" id="PS51257">
    <property type="entry name" value="PROKAR_LIPOPROTEIN"/>
    <property type="match status" value="1"/>
</dbReference>
<dbReference type="RefSeq" id="WP_222842582.1">
    <property type="nucleotide sequence ID" value="NZ_FPCJ01000001.1"/>
</dbReference>
<gene>
    <name evidence="1" type="ORF">SAMN05660895_1310</name>
</gene>